<evidence type="ECO:0000259" key="1">
    <source>
        <dbReference type="PROSITE" id="PS50011"/>
    </source>
</evidence>
<dbReference type="InterPro" id="IPR056002">
    <property type="entry name" value="DUF7580"/>
</dbReference>
<evidence type="ECO:0000313" key="2">
    <source>
        <dbReference type="EMBL" id="ORY09362.1"/>
    </source>
</evidence>
<dbReference type="OrthoDB" id="1911848at2759"/>
<name>A0A1Y1ZGI0_9PLEO</name>
<accession>A0A1Y1ZGI0</accession>
<organism evidence="2 3">
    <name type="scientific">Clohesyomyces aquaticus</name>
    <dbReference type="NCBI Taxonomy" id="1231657"/>
    <lineage>
        <taxon>Eukaryota</taxon>
        <taxon>Fungi</taxon>
        <taxon>Dikarya</taxon>
        <taxon>Ascomycota</taxon>
        <taxon>Pezizomycotina</taxon>
        <taxon>Dothideomycetes</taxon>
        <taxon>Pleosporomycetidae</taxon>
        <taxon>Pleosporales</taxon>
        <taxon>Lindgomycetaceae</taxon>
        <taxon>Clohesyomyces</taxon>
    </lineage>
</organism>
<dbReference type="GO" id="GO:0004672">
    <property type="term" value="F:protein kinase activity"/>
    <property type="evidence" value="ECO:0007669"/>
    <property type="project" value="InterPro"/>
</dbReference>
<dbReference type="PANTHER" id="PTHR37542">
    <property type="entry name" value="HELO DOMAIN-CONTAINING PROTEIN-RELATED"/>
    <property type="match status" value="1"/>
</dbReference>
<dbReference type="Proteomes" id="UP000193144">
    <property type="component" value="Unassembled WGS sequence"/>
</dbReference>
<gene>
    <name evidence="2" type="ORF">BCR34DRAFT_589346</name>
</gene>
<proteinExistence type="predicted"/>
<dbReference type="PANTHER" id="PTHR37542:SF3">
    <property type="entry name" value="PRION-INHIBITION AND PROPAGATION HELO DOMAIN-CONTAINING PROTEIN"/>
    <property type="match status" value="1"/>
</dbReference>
<dbReference type="InterPro" id="IPR011009">
    <property type="entry name" value="Kinase-like_dom_sf"/>
</dbReference>
<dbReference type="AlphaFoldDB" id="A0A1Y1ZGI0"/>
<protein>
    <recommendedName>
        <fullName evidence="1">Protein kinase domain-containing protein</fullName>
    </recommendedName>
</protein>
<dbReference type="SUPFAM" id="SSF56112">
    <property type="entry name" value="Protein kinase-like (PK-like)"/>
    <property type="match status" value="1"/>
</dbReference>
<dbReference type="GO" id="GO:0005524">
    <property type="term" value="F:ATP binding"/>
    <property type="evidence" value="ECO:0007669"/>
    <property type="project" value="InterPro"/>
</dbReference>
<dbReference type="PROSITE" id="PS50011">
    <property type="entry name" value="PROTEIN_KINASE_DOM"/>
    <property type="match status" value="1"/>
</dbReference>
<dbReference type="InterPro" id="IPR000719">
    <property type="entry name" value="Prot_kinase_dom"/>
</dbReference>
<sequence>MAELGLAVFTAVKEVYLLSRFIVRTAQSAARHRKERSELEAELEFEQLYIRSFGQLYIQNNGILTPHKQLNRAWLKKIGDILENLRLACGDYAKLASEHDEEYRALSPFINPPDNSILAFEDLPAQDSNNSNRLTYHCTTTNSNEVTYLSSTNLQSIDGSSQDTSQNAGRAGSRLDLDWRWALSEKRKLRKILKTFQDATRKLKVLLQLAIAANPQYLVGNIGDTHNEPGPSSPDNIQALGLRPHIVLRLIGLETESKSDLEIREGTLHMPPSDNHLAMGRYIDQGEDGETSAPENVIAEFKALDDDSPASDEERLLHLARRLAASKGSDLKTLPFRCITRYRTPKSFAFLFNFPPKTLESTPVSLHDIIDPTNARRQSLSLPYRFHIAQSIAKSLAAFHADNWVHKSLRSRSIAFFYAENGTLDFNTPYLTSFEYSRATTANTTWDYDNDPDKNLYRHPDRQRPPSISFNKLHDLWALGVVLLEIGLWDTAAGIQRDGVLKRSLSIPVDPHALKDIYLDRAKQDLEHNMGPAYAQAVQACLLGDFGCGAADVGLSLAVHTRVVGRLVVDNLFMSAEESAEDE</sequence>
<dbReference type="Pfam" id="PF24476">
    <property type="entry name" value="DUF7580"/>
    <property type="match status" value="1"/>
</dbReference>
<comment type="caution">
    <text evidence="2">The sequence shown here is derived from an EMBL/GenBank/DDBJ whole genome shotgun (WGS) entry which is preliminary data.</text>
</comment>
<reference evidence="2 3" key="1">
    <citation type="submission" date="2016-07" db="EMBL/GenBank/DDBJ databases">
        <title>Pervasive Adenine N6-methylation of Active Genes in Fungi.</title>
        <authorList>
            <consortium name="DOE Joint Genome Institute"/>
            <person name="Mondo S.J."/>
            <person name="Dannebaum R.O."/>
            <person name="Kuo R.C."/>
            <person name="Labutti K."/>
            <person name="Haridas S."/>
            <person name="Kuo A."/>
            <person name="Salamov A."/>
            <person name="Ahrendt S.R."/>
            <person name="Lipzen A."/>
            <person name="Sullivan W."/>
            <person name="Andreopoulos W.B."/>
            <person name="Clum A."/>
            <person name="Lindquist E."/>
            <person name="Daum C."/>
            <person name="Ramamoorthy G.K."/>
            <person name="Gryganskyi A."/>
            <person name="Culley D."/>
            <person name="Magnuson J.K."/>
            <person name="James T.Y."/>
            <person name="O'Malley M.A."/>
            <person name="Stajich J.E."/>
            <person name="Spatafora J.W."/>
            <person name="Visel A."/>
            <person name="Grigoriev I.V."/>
        </authorList>
    </citation>
    <scope>NUCLEOTIDE SEQUENCE [LARGE SCALE GENOMIC DNA]</scope>
    <source>
        <strain evidence="2 3">CBS 115471</strain>
    </source>
</reference>
<dbReference type="STRING" id="1231657.A0A1Y1ZGI0"/>
<dbReference type="Gene3D" id="1.10.510.10">
    <property type="entry name" value="Transferase(Phosphotransferase) domain 1"/>
    <property type="match status" value="1"/>
</dbReference>
<feature type="domain" description="Protein kinase" evidence="1">
    <location>
        <begin position="277"/>
        <end position="583"/>
    </location>
</feature>
<evidence type="ECO:0000313" key="3">
    <source>
        <dbReference type="Proteomes" id="UP000193144"/>
    </source>
</evidence>
<dbReference type="EMBL" id="MCFA01000087">
    <property type="protein sequence ID" value="ORY09362.1"/>
    <property type="molecule type" value="Genomic_DNA"/>
</dbReference>
<keyword evidence="3" id="KW-1185">Reference proteome</keyword>